<dbReference type="AlphaFoldDB" id="A0A5E7VV19"/>
<protein>
    <submittedName>
        <fullName evidence="1">Uncharacterized protein</fullName>
    </submittedName>
</protein>
<organism evidence="1 2">
    <name type="scientific">Pseudomonas fluorescens</name>
    <dbReference type="NCBI Taxonomy" id="294"/>
    <lineage>
        <taxon>Bacteria</taxon>
        <taxon>Pseudomonadati</taxon>
        <taxon>Pseudomonadota</taxon>
        <taxon>Gammaproteobacteria</taxon>
        <taxon>Pseudomonadales</taxon>
        <taxon>Pseudomonadaceae</taxon>
        <taxon>Pseudomonas</taxon>
    </lineage>
</organism>
<evidence type="ECO:0000313" key="1">
    <source>
        <dbReference type="EMBL" id="VVQ26503.1"/>
    </source>
</evidence>
<name>A0A5E7VV19_PSEFL</name>
<proteinExistence type="predicted"/>
<sequence>MRPIAIDWFRILKVQVEKAQITHLHVMINGCALKFFLGTALGGLAREQQARLISEALGDHASITLAQGPNFQ</sequence>
<evidence type="ECO:0000313" key="2">
    <source>
        <dbReference type="Proteomes" id="UP000381378"/>
    </source>
</evidence>
<dbReference type="EMBL" id="CABVJF010000050">
    <property type="protein sequence ID" value="VVQ26503.1"/>
    <property type="molecule type" value="Genomic_DNA"/>
</dbReference>
<reference evidence="1 2" key="1">
    <citation type="submission" date="2019-09" db="EMBL/GenBank/DDBJ databases">
        <authorList>
            <person name="Chandra G."/>
            <person name="Truman W A."/>
        </authorList>
    </citation>
    <scope>NUCLEOTIDE SEQUENCE [LARGE SCALE GENOMIC DNA]</scope>
    <source>
        <strain evidence="1">PS928</strain>
    </source>
</reference>
<dbReference type="Proteomes" id="UP000381378">
    <property type="component" value="Unassembled WGS sequence"/>
</dbReference>
<gene>
    <name evidence="1" type="ORF">PS928_06666</name>
</gene>
<dbReference type="RefSeq" id="WP_150788403.1">
    <property type="nucleotide sequence ID" value="NZ_CABVJF010000050.1"/>
</dbReference>
<accession>A0A5E7VV19</accession>